<dbReference type="Pfam" id="PF00724">
    <property type="entry name" value="Oxidored_FMN"/>
    <property type="match status" value="1"/>
</dbReference>
<evidence type="ECO:0000313" key="13">
    <source>
        <dbReference type="Proteomes" id="UP000004030"/>
    </source>
</evidence>
<dbReference type="EMBL" id="AGFM01000029">
    <property type="protein sequence ID" value="EHJ60917.1"/>
    <property type="molecule type" value="Genomic_DNA"/>
</dbReference>
<dbReference type="InterPro" id="IPR023753">
    <property type="entry name" value="FAD/NAD-binding_dom"/>
</dbReference>
<dbReference type="Gene3D" id="3.50.50.60">
    <property type="entry name" value="FAD/NAD(P)-binding domain"/>
    <property type="match status" value="1"/>
</dbReference>
<evidence type="ECO:0000256" key="8">
    <source>
        <dbReference type="ARBA" id="ARBA00023004"/>
    </source>
</evidence>
<evidence type="ECO:0000256" key="9">
    <source>
        <dbReference type="ARBA" id="ARBA00023014"/>
    </source>
</evidence>
<dbReference type="GO" id="GO:0046872">
    <property type="term" value="F:metal ion binding"/>
    <property type="evidence" value="ECO:0007669"/>
    <property type="project" value="UniProtKB-KW"/>
</dbReference>
<dbReference type="PANTHER" id="PTHR42917">
    <property type="entry name" value="2,4-DIENOYL-COA REDUCTASE"/>
    <property type="match status" value="1"/>
</dbReference>
<dbReference type="SUPFAM" id="SSF51395">
    <property type="entry name" value="FMN-linked oxidoreductases"/>
    <property type="match status" value="1"/>
</dbReference>
<evidence type="ECO:0000256" key="1">
    <source>
        <dbReference type="ARBA" id="ARBA00001917"/>
    </source>
</evidence>
<evidence type="ECO:0000259" key="11">
    <source>
        <dbReference type="Pfam" id="PF07992"/>
    </source>
</evidence>
<keyword evidence="5" id="KW-0288">FMN</keyword>
<dbReference type="STRING" id="1088721.JI59_09695"/>
<evidence type="ECO:0000256" key="4">
    <source>
        <dbReference type="ARBA" id="ARBA00022630"/>
    </source>
</evidence>
<dbReference type="InterPro" id="IPR036188">
    <property type="entry name" value="FAD/NAD-bd_sf"/>
</dbReference>
<evidence type="ECO:0000313" key="12">
    <source>
        <dbReference type="EMBL" id="EHJ60917.1"/>
    </source>
</evidence>
<dbReference type="OrthoDB" id="9804454at2"/>
<comment type="similarity">
    <text evidence="3">In the N-terminal section; belongs to the NADH:flavin oxidoreductase/NADH oxidase family.</text>
</comment>
<comment type="cofactor">
    <cofactor evidence="2">
        <name>[4Fe-4S] cluster</name>
        <dbReference type="ChEBI" id="CHEBI:49883"/>
    </cofactor>
</comment>
<name>G6ECK6_9SPHN</name>
<comment type="cofactor">
    <cofactor evidence="1">
        <name>FMN</name>
        <dbReference type="ChEBI" id="CHEBI:58210"/>
    </cofactor>
</comment>
<dbReference type="eggNOG" id="COG1902">
    <property type="taxonomic scope" value="Bacteria"/>
</dbReference>
<dbReference type="InterPro" id="IPR013785">
    <property type="entry name" value="Aldolase_TIM"/>
</dbReference>
<reference evidence="12 13" key="1">
    <citation type="journal article" date="2012" name="J. Bacteriol.">
        <title>Genome sequence of benzo(a)pyrene-degrading bacterium Novosphingobium pentaromativorans US6-1.</title>
        <authorList>
            <person name="Luo Y.R."/>
            <person name="Kang S.G."/>
            <person name="Kim S.J."/>
            <person name="Kim M.R."/>
            <person name="Li N."/>
            <person name="Lee J.H."/>
            <person name="Kwon K.K."/>
        </authorList>
    </citation>
    <scope>NUCLEOTIDE SEQUENCE [LARGE SCALE GENOMIC DNA]</scope>
    <source>
        <strain evidence="12 13">US6-1</strain>
    </source>
</reference>
<evidence type="ECO:0000256" key="7">
    <source>
        <dbReference type="ARBA" id="ARBA00023002"/>
    </source>
</evidence>
<dbReference type="Gene3D" id="3.40.50.720">
    <property type="entry name" value="NAD(P)-binding Rossmann-like Domain"/>
    <property type="match status" value="1"/>
</dbReference>
<keyword evidence="4" id="KW-0285">Flavoprotein</keyword>
<dbReference type="PRINTS" id="PR00368">
    <property type="entry name" value="FADPNR"/>
</dbReference>
<evidence type="ECO:0000256" key="5">
    <source>
        <dbReference type="ARBA" id="ARBA00022643"/>
    </source>
</evidence>
<evidence type="ECO:0000256" key="6">
    <source>
        <dbReference type="ARBA" id="ARBA00022723"/>
    </source>
</evidence>
<proteinExistence type="inferred from homology"/>
<gene>
    <name evidence="12" type="ORF">NSU_2077</name>
</gene>
<dbReference type="PRINTS" id="PR00469">
    <property type="entry name" value="PNDRDTASEII"/>
</dbReference>
<accession>G6ECK6</accession>
<dbReference type="GO" id="GO:0016491">
    <property type="term" value="F:oxidoreductase activity"/>
    <property type="evidence" value="ECO:0007669"/>
    <property type="project" value="UniProtKB-KW"/>
</dbReference>
<dbReference type="AlphaFoldDB" id="G6ECK6"/>
<keyword evidence="9" id="KW-0411">Iron-sulfur</keyword>
<keyword evidence="13" id="KW-1185">Reference proteome</keyword>
<dbReference type="GO" id="GO:0051536">
    <property type="term" value="F:iron-sulfur cluster binding"/>
    <property type="evidence" value="ECO:0007669"/>
    <property type="project" value="UniProtKB-KW"/>
</dbReference>
<dbReference type="SUPFAM" id="SSF51905">
    <property type="entry name" value="FAD/NAD(P)-binding domain"/>
    <property type="match status" value="1"/>
</dbReference>
<keyword evidence="6" id="KW-0479">Metal-binding</keyword>
<sequence>MNLPPDANEDVLKKAYTNLFSPIQLGSLKLKNRVVMAPMSTSLGGIDGRVTPDQIAFYQERARGGFGLIVVEFTSVDPDTGRTELHQLSLESDRNLDGHYRLVDALHESGAKAFLQLQHGGRFSPAKFLKDGIVRGPSRVWSRKDPTKLVVEEMDDALVRRLVDAFGAAAGRAARAGYDGIELHGAHGYLLSQFMSPLSNQRDDAWGGDAERRMAFPIAVIKSVREAIGDLPFCYRISADEFVEGGLDIDDTAQICRHLVDAGIDIIHASTGRGPQSFDKVMEPMSAPEGWRLPYARRLREATGVPVIGVGQIRLPETAENAIADGDCDLVALGRPSLTDPYWPAKAQAGTPELIRPCTTCNFCIAAENLHRVTCAENPRTGRELQAPIPADLGIGKKAIVVGAGPGGISTALMLIEAGFETHLYEARETLGGGIIASGAPPGKELLLRYRDYLDRQVTKSGVCTHVGHAVTADEVAALSPDLVVIAAGTRRRSHGIEGEDSAMAVEAYDLLMGDSDVTLGEGDRVVVYGGGETGCEASEFAAARGAMVTLVTRSRADQLARSAEMVYRSNLVDRLMRHDRITVLAGHHLVRIGDRLAVVRNGDGAESELEADYVLLAQGRDRQSEIADDLIARGIPTHIIGDSRQGGRIGDAVHDGYEAMRAIIARYGKIQTALC</sequence>
<dbReference type="Proteomes" id="UP000004030">
    <property type="component" value="Unassembled WGS sequence"/>
</dbReference>
<keyword evidence="7" id="KW-0560">Oxidoreductase</keyword>
<dbReference type="GO" id="GO:0010181">
    <property type="term" value="F:FMN binding"/>
    <property type="evidence" value="ECO:0007669"/>
    <property type="project" value="InterPro"/>
</dbReference>
<dbReference type="CDD" id="cd02803">
    <property type="entry name" value="OYE_like_FMN_family"/>
    <property type="match status" value="1"/>
</dbReference>
<dbReference type="InterPro" id="IPR051793">
    <property type="entry name" value="NADH:flavin_oxidoreductase"/>
</dbReference>
<feature type="domain" description="FAD/NAD(P)-binding" evidence="11">
    <location>
        <begin position="398"/>
        <end position="629"/>
    </location>
</feature>
<dbReference type="PANTHER" id="PTHR42917:SF2">
    <property type="entry name" value="2,4-DIENOYL-COA REDUCTASE [(2E)-ENOYL-COA-PRODUCING]"/>
    <property type="match status" value="1"/>
</dbReference>
<feature type="domain" description="NADH:flavin oxidoreductase/NADH oxidase N-terminal" evidence="10">
    <location>
        <begin position="19"/>
        <end position="352"/>
    </location>
</feature>
<dbReference type="InterPro" id="IPR001155">
    <property type="entry name" value="OxRdtase_FMN_N"/>
</dbReference>
<protein>
    <submittedName>
        <fullName evidence="12">NADH:flavin oxidoreductase/NADH oxidase</fullName>
    </submittedName>
</protein>
<comment type="caution">
    <text evidence="12">The sequence shown here is derived from an EMBL/GenBank/DDBJ whole genome shotgun (WGS) entry which is preliminary data.</text>
</comment>
<keyword evidence="8" id="KW-0408">Iron</keyword>
<evidence type="ECO:0000256" key="2">
    <source>
        <dbReference type="ARBA" id="ARBA00001966"/>
    </source>
</evidence>
<dbReference type="PATRIC" id="fig|1088721.3.peg.2056"/>
<evidence type="ECO:0000256" key="3">
    <source>
        <dbReference type="ARBA" id="ARBA00011048"/>
    </source>
</evidence>
<evidence type="ECO:0000259" key="10">
    <source>
        <dbReference type="Pfam" id="PF00724"/>
    </source>
</evidence>
<dbReference type="Gene3D" id="3.20.20.70">
    <property type="entry name" value="Aldolase class I"/>
    <property type="match status" value="1"/>
</dbReference>
<dbReference type="Pfam" id="PF07992">
    <property type="entry name" value="Pyr_redox_2"/>
    <property type="match status" value="1"/>
</dbReference>
<dbReference type="eggNOG" id="COG0446">
    <property type="taxonomic scope" value="Bacteria"/>
</dbReference>
<organism evidence="12 13">
    <name type="scientific">Novosphingobium pentaromativorans US6-1</name>
    <dbReference type="NCBI Taxonomy" id="1088721"/>
    <lineage>
        <taxon>Bacteria</taxon>
        <taxon>Pseudomonadati</taxon>
        <taxon>Pseudomonadota</taxon>
        <taxon>Alphaproteobacteria</taxon>
        <taxon>Sphingomonadales</taxon>
        <taxon>Sphingomonadaceae</taxon>
        <taxon>Novosphingobium</taxon>
    </lineage>
</organism>